<evidence type="ECO:0000256" key="4">
    <source>
        <dbReference type="ARBA" id="ARBA00023180"/>
    </source>
</evidence>
<evidence type="ECO:0000313" key="7">
    <source>
        <dbReference type="Proteomes" id="UP000030748"/>
    </source>
</evidence>
<accession>A0A022QNM1</accession>
<reference evidence="6 7" key="1">
    <citation type="journal article" date="2013" name="Proc. Natl. Acad. Sci. U.S.A.">
        <title>Fine-scale variation in meiotic recombination in Mimulus inferred from population shotgun sequencing.</title>
        <authorList>
            <person name="Hellsten U."/>
            <person name="Wright K.M."/>
            <person name="Jenkins J."/>
            <person name="Shu S."/>
            <person name="Yuan Y."/>
            <person name="Wessler S.R."/>
            <person name="Schmutz J."/>
            <person name="Willis J.H."/>
            <person name="Rokhsar D.S."/>
        </authorList>
    </citation>
    <scope>NUCLEOTIDE SEQUENCE [LARGE SCALE GENOMIC DNA]</scope>
    <source>
        <strain evidence="7">cv. DUN x IM62</strain>
    </source>
</reference>
<dbReference type="CDD" id="cd01837">
    <property type="entry name" value="SGNH_plant_lipase_like"/>
    <property type="match status" value="1"/>
</dbReference>
<organism evidence="6 7">
    <name type="scientific">Erythranthe guttata</name>
    <name type="common">Yellow monkey flower</name>
    <name type="synonym">Mimulus guttatus</name>
    <dbReference type="NCBI Taxonomy" id="4155"/>
    <lineage>
        <taxon>Eukaryota</taxon>
        <taxon>Viridiplantae</taxon>
        <taxon>Streptophyta</taxon>
        <taxon>Embryophyta</taxon>
        <taxon>Tracheophyta</taxon>
        <taxon>Spermatophyta</taxon>
        <taxon>Magnoliopsida</taxon>
        <taxon>eudicotyledons</taxon>
        <taxon>Gunneridae</taxon>
        <taxon>Pentapetalae</taxon>
        <taxon>asterids</taxon>
        <taxon>lamiids</taxon>
        <taxon>Lamiales</taxon>
        <taxon>Phrymaceae</taxon>
        <taxon>Erythranthe</taxon>
    </lineage>
</organism>
<dbReference type="InterPro" id="IPR001087">
    <property type="entry name" value="GDSL"/>
</dbReference>
<dbReference type="Proteomes" id="UP000030748">
    <property type="component" value="Unassembled WGS sequence"/>
</dbReference>
<dbReference type="PANTHER" id="PTHR22835">
    <property type="entry name" value="ZINC FINGER FYVE DOMAIN CONTAINING PROTEIN"/>
    <property type="match status" value="1"/>
</dbReference>
<dbReference type="SUPFAM" id="SSF52266">
    <property type="entry name" value="SGNH hydrolase"/>
    <property type="match status" value="1"/>
</dbReference>
<comment type="similarity">
    <text evidence="1">Belongs to the 'GDSL' lipolytic enzyme family.</text>
</comment>
<evidence type="ECO:0008006" key="8">
    <source>
        <dbReference type="Google" id="ProtNLM"/>
    </source>
</evidence>
<protein>
    <recommendedName>
        <fullName evidence="8">Sinapine esterase</fullName>
    </recommendedName>
</protein>
<dbReference type="AlphaFoldDB" id="A0A022QNM1"/>
<proteinExistence type="inferred from homology"/>
<sequence length="385" mass="42003">MAVAYAIILIFLLAQSSSAAAANGKSEFGCYESIISFGDSLADTGNLLLLSPADNKPAAARPPYGRTFFHRPTGRFSDGRLVIDFIAQRFGLPFVPPYIGGQNGELRGGGVSKGVNFAVVGATALGYEFYEKLGFHNPVTNVSLGTQLDWFKRFLSTIPDGKKYLERSLVVVGEIGGNDYNHPLSQGATYDVIQSFAPAVVDYIGSTIQELIKLGVKTMLVPAIPPIGCLPVYLTQFKKSSTIRDYDPKTGCLNWLNEFARYHNKLLKKELNRIQELINPDQIDIIYADYYNAAMRFYLSPNEYGLSKKGILRACCGAGGPYNYNASAECGSSPATCCDDPSSFASWDGLHFTEAAYRLIAQGLFDGPYTTPRVKTTICPSISFL</sequence>
<dbReference type="PhylomeDB" id="A0A022QNM1"/>
<evidence type="ECO:0000256" key="5">
    <source>
        <dbReference type="SAM" id="SignalP"/>
    </source>
</evidence>
<evidence type="ECO:0000256" key="3">
    <source>
        <dbReference type="ARBA" id="ARBA00022801"/>
    </source>
</evidence>
<keyword evidence="7" id="KW-1185">Reference proteome</keyword>
<dbReference type="EMBL" id="KI631456">
    <property type="protein sequence ID" value="EYU28060.1"/>
    <property type="molecule type" value="Genomic_DNA"/>
</dbReference>
<dbReference type="InterPro" id="IPR036514">
    <property type="entry name" value="SGNH_hydro_sf"/>
</dbReference>
<dbReference type="eggNOG" id="ENOG502QSMM">
    <property type="taxonomic scope" value="Eukaryota"/>
</dbReference>
<dbReference type="GO" id="GO:0016788">
    <property type="term" value="F:hydrolase activity, acting on ester bonds"/>
    <property type="evidence" value="ECO:0007669"/>
    <property type="project" value="InterPro"/>
</dbReference>
<dbReference type="InterPro" id="IPR035669">
    <property type="entry name" value="SGNH_plant_lipase-like"/>
</dbReference>
<evidence type="ECO:0000256" key="1">
    <source>
        <dbReference type="ARBA" id="ARBA00008668"/>
    </source>
</evidence>
<evidence type="ECO:0000313" key="6">
    <source>
        <dbReference type="EMBL" id="EYU28060.1"/>
    </source>
</evidence>
<dbReference type="PANTHER" id="PTHR22835:SF683">
    <property type="entry name" value="OS05G0506800 PROTEIN"/>
    <property type="match status" value="1"/>
</dbReference>
<gene>
    <name evidence="6" type="ORF">MIMGU_mgv1a008085mg</name>
</gene>
<dbReference type="Gene3D" id="3.40.50.1110">
    <property type="entry name" value="SGNH hydrolase"/>
    <property type="match status" value="1"/>
</dbReference>
<name>A0A022QNM1_ERYGU</name>
<dbReference type="STRING" id="4155.A0A022QNM1"/>
<feature type="signal peptide" evidence="5">
    <location>
        <begin position="1"/>
        <end position="21"/>
    </location>
</feature>
<feature type="chain" id="PRO_5001504447" description="Sinapine esterase" evidence="5">
    <location>
        <begin position="22"/>
        <end position="385"/>
    </location>
</feature>
<evidence type="ECO:0000256" key="2">
    <source>
        <dbReference type="ARBA" id="ARBA00022729"/>
    </source>
</evidence>
<keyword evidence="3" id="KW-0378">Hydrolase</keyword>
<keyword evidence="4" id="KW-0325">Glycoprotein</keyword>
<dbReference type="Pfam" id="PF00657">
    <property type="entry name" value="Lipase_GDSL"/>
    <property type="match status" value="1"/>
</dbReference>
<keyword evidence="2 5" id="KW-0732">Signal</keyword>